<evidence type="ECO:0000256" key="1">
    <source>
        <dbReference type="SAM" id="MobiDB-lite"/>
    </source>
</evidence>
<feature type="region of interest" description="Disordered" evidence="1">
    <location>
        <begin position="776"/>
        <end position="824"/>
    </location>
</feature>
<feature type="region of interest" description="Disordered" evidence="1">
    <location>
        <begin position="18"/>
        <end position="99"/>
    </location>
</feature>
<feature type="region of interest" description="Disordered" evidence="1">
    <location>
        <begin position="860"/>
        <end position="892"/>
    </location>
</feature>
<organism evidence="2 3">
    <name type="scientific">Gonium pectorale</name>
    <name type="common">Green alga</name>
    <dbReference type="NCBI Taxonomy" id="33097"/>
    <lineage>
        <taxon>Eukaryota</taxon>
        <taxon>Viridiplantae</taxon>
        <taxon>Chlorophyta</taxon>
        <taxon>core chlorophytes</taxon>
        <taxon>Chlorophyceae</taxon>
        <taxon>CS clade</taxon>
        <taxon>Chlamydomonadales</taxon>
        <taxon>Volvocaceae</taxon>
        <taxon>Gonium</taxon>
    </lineage>
</organism>
<feature type="compositionally biased region" description="Low complexity" evidence="1">
    <location>
        <begin position="292"/>
        <end position="312"/>
    </location>
</feature>
<feature type="compositionally biased region" description="Low complexity" evidence="1">
    <location>
        <begin position="329"/>
        <end position="356"/>
    </location>
</feature>
<feature type="region of interest" description="Disordered" evidence="1">
    <location>
        <begin position="261"/>
        <end position="367"/>
    </location>
</feature>
<gene>
    <name evidence="2" type="ORF">GPECTOR_3g243</name>
</gene>
<feature type="region of interest" description="Disordered" evidence="1">
    <location>
        <begin position="586"/>
        <end position="672"/>
    </location>
</feature>
<feature type="compositionally biased region" description="Low complexity" evidence="1">
    <location>
        <begin position="612"/>
        <end position="629"/>
    </location>
</feature>
<proteinExistence type="predicted"/>
<dbReference type="Proteomes" id="UP000075714">
    <property type="component" value="Unassembled WGS sequence"/>
</dbReference>
<feature type="compositionally biased region" description="Low complexity" evidence="1">
    <location>
        <begin position="965"/>
        <end position="988"/>
    </location>
</feature>
<dbReference type="OrthoDB" id="10692083at2759"/>
<reference evidence="3" key="1">
    <citation type="journal article" date="2016" name="Nat. Commun.">
        <title>The Gonium pectorale genome demonstrates co-option of cell cycle regulation during the evolution of multicellularity.</title>
        <authorList>
            <person name="Hanschen E.R."/>
            <person name="Marriage T.N."/>
            <person name="Ferris P.J."/>
            <person name="Hamaji T."/>
            <person name="Toyoda A."/>
            <person name="Fujiyama A."/>
            <person name="Neme R."/>
            <person name="Noguchi H."/>
            <person name="Minakuchi Y."/>
            <person name="Suzuki M."/>
            <person name="Kawai-Toyooka H."/>
            <person name="Smith D.R."/>
            <person name="Sparks H."/>
            <person name="Anderson J."/>
            <person name="Bakaric R."/>
            <person name="Luria V."/>
            <person name="Karger A."/>
            <person name="Kirschner M.W."/>
            <person name="Durand P.M."/>
            <person name="Michod R.E."/>
            <person name="Nozaki H."/>
            <person name="Olson B.J."/>
        </authorList>
    </citation>
    <scope>NUCLEOTIDE SEQUENCE [LARGE SCALE GENOMIC DNA]</scope>
    <source>
        <strain evidence="3">NIES-2863</strain>
    </source>
</reference>
<feature type="compositionally biased region" description="Basic and acidic residues" evidence="1">
    <location>
        <begin position="52"/>
        <end position="68"/>
    </location>
</feature>
<feature type="compositionally biased region" description="Gly residues" evidence="1">
    <location>
        <begin position="802"/>
        <end position="818"/>
    </location>
</feature>
<protein>
    <submittedName>
        <fullName evidence="2">Uncharacterized protein</fullName>
    </submittedName>
</protein>
<accession>A0A150GZP1</accession>
<dbReference type="EMBL" id="LSYV01000004">
    <property type="protein sequence ID" value="KXZ55088.1"/>
    <property type="molecule type" value="Genomic_DNA"/>
</dbReference>
<evidence type="ECO:0000313" key="3">
    <source>
        <dbReference type="Proteomes" id="UP000075714"/>
    </source>
</evidence>
<feature type="region of interest" description="Disordered" evidence="1">
    <location>
        <begin position="914"/>
        <end position="1039"/>
    </location>
</feature>
<feature type="compositionally biased region" description="Pro residues" evidence="1">
    <location>
        <begin position="1028"/>
        <end position="1039"/>
    </location>
</feature>
<evidence type="ECO:0000313" key="2">
    <source>
        <dbReference type="EMBL" id="KXZ55088.1"/>
    </source>
</evidence>
<comment type="caution">
    <text evidence="2">The sequence shown here is derived from an EMBL/GenBank/DDBJ whole genome shotgun (WGS) entry which is preliminary data.</text>
</comment>
<keyword evidence="3" id="KW-1185">Reference proteome</keyword>
<sequence>MRAFCSFWRCLGAGEAQAVAGDGGTSHEDENAGPSDLKTKQENASKLWPPAAREHRDSASLHREEGPPAKEGAVKLPKRGDSAPCAGPEPREGPQQEPQHTLALGLTRSERTLRNLLQKAKSAISQQSLLLQAPASNERGAVGVDGAGLDNVRRLLEDSELEVFSSHLREACSVARPDSRTLIRLELLLGELRRWLGDKPQPAAATALLYVAGDAVAHAEHCVRSAGQVRFWQPDAVSAFLALLQLYGDLLLQAGRLARSQKRSPSQREAARQGQAGVQPLQGTYRGLRETAASGAGSSDSANSSRAPRSPDGGWQPVAKGSSQQGEDTVSTPAPGPVVVGPLASDPDRQPPQQQPELGSEPQERKTEQHPLVFACAALLLRPDWLDLLAEVLELLHFSGDYAAAASRGGRSPAEALSAALQLWAFLTQLAKFAASQADSVQRMAACLQRLAALLVPPAGAVPRLLALPLREDTLAAQLHALWLLQVLYDMPDAKVLYVPGVADHYVALHHTAMVEHYEASAADPNSAAAELCRIHATLLRSLARQPGQPVRAAFARSRTAEWLLGELSLESQVLPCAQQLEAEGCELREGSEGDSDSDSDVMSSDAEDVAEAVTADRGAASAAGSGVSRDGDDGGASAGTRAEPVPAGAVPEDPAGARSNGDRGRAASGEGAAGRAFEFTYDLNEDVERLIALEDKLGHALEVDGFEYDEEGRLLMARSDARQAEAAAAATNAFAAAVSAAAQAAAAAAAAEGTGSEQHRTRFNVAQLLRDSDNSGEASSFVEEATSLGPTISGTATDPGGLAGGGGGSVSGAGGRSGSRYSNNVPRLTLANLRAASISSMAHRSIRCSSNGARRALENATSRASAADSAWGTGTSVGDEAEGGGAEGDELLATPVMDPRVAAERVAHWSTALAEASSQGPDDRSATVTESGAGGGGPAPASYRRRSPRDGAAGGGASPRPLHGGEAVSAEELASAAGPSSAPSASAAGGGGAVHTGPQGELHLMVPINTPPSARATPSHPSHCRPPLAPRPIVPPLR</sequence>
<feature type="compositionally biased region" description="Acidic residues" evidence="1">
    <location>
        <begin position="593"/>
        <end position="611"/>
    </location>
</feature>
<feature type="compositionally biased region" description="Acidic residues" evidence="1">
    <location>
        <begin position="880"/>
        <end position="891"/>
    </location>
</feature>
<name>A0A150GZP1_GONPE</name>
<dbReference type="AlphaFoldDB" id="A0A150GZP1"/>
<feature type="compositionally biased region" description="Polar residues" evidence="1">
    <location>
        <begin position="917"/>
        <end position="931"/>
    </location>
</feature>